<gene>
    <name evidence="1" type="ORF">NBRC3257_0578</name>
</gene>
<organism evidence="1 2">
    <name type="scientific">Gluconobacter thailandicus NBRC 3257</name>
    <dbReference type="NCBI Taxonomy" id="1381097"/>
    <lineage>
        <taxon>Bacteria</taxon>
        <taxon>Pseudomonadati</taxon>
        <taxon>Pseudomonadota</taxon>
        <taxon>Alphaproteobacteria</taxon>
        <taxon>Acetobacterales</taxon>
        <taxon>Acetobacteraceae</taxon>
        <taxon>Gluconobacter</taxon>
    </lineage>
</organism>
<evidence type="ECO:0000313" key="1">
    <source>
        <dbReference type="EMBL" id="GAD25579.1"/>
    </source>
</evidence>
<reference evidence="1 2" key="1">
    <citation type="submission" date="2013-08" db="EMBL/GenBank/DDBJ databases">
        <title>Gluconobacter thailandicus NBRC 3257 whole genome sequence.</title>
        <authorList>
            <person name="Matsutani M."/>
            <person name="Yakushi T."/>
            <person name="Matsushita K."/>
        </authorList>
    </citation>
    <scope>NUCLEOTIDE SEQUENCE [LARGE SCALE GENOMIC DNA]</scope>
    <source>
        <strain evidence="1 2">NBRC 3257</strain>
    </source>
</reference>
<dbReference type="Proteomes" id="UP000018209">
    <property type="component" value="Unassembled WGS sequence"/>
</dbReference>
<accession>A0ABQ0ITN4</accession>
<sequence>MTFQLGARQNRAVDGAFSSDGLSRRKTIALKADQVRPYCGPEPFRQVIFLNHDR</sequence>
<evidence type="ECO:0008006" key="3">
    <source>
        <dbReference type="Google" id="ProtNLM"/>
    </source>
</evidence>
<evidence type="ECO:0000313" key="2">
    <source>
        <dbReference type="Proteomes" id="UP000018209"/>
    </source>
</evidence>
<proteinExistence type="predicted"/>
<name>A0ABQ0ITN4_GLUTH</name>
<comment type="caution">
    <text evidence="1">The sequence shown here is derived from an EMBL/GenBank/DDBJ whole genome shotgun (WGS) entry which is preliminary data.</text>
</comment>
<dbReference type="EMBL" id="BASM01000008">
    <property type="protein sequence ID" value="GAD25579.1"/>
    <property type="molecule type" value="Genomic_DNA"/>
</dbReference>
<protein>
    <recommendedName>
        <fullName evidence="3">Transposase</fullName>
    </recommendedName>
</protein>
<keyword evidence="2" id="KW-1185">Reference proteome</keyword>